<evidence type="ECO:0000313" key="4">
    <source>
        <dbReference type="Proteomes" id="UP000663760"/>
    </source>
</evidence>
<dbReference type="AlphaFoldDB" id="A0A7I8JVM9"/>
<sequence length="154" mass="16053">MYLPEPSGEKPGGRGRSPLPLTHLHAVRKNPPEKPWRKPAGPGASPRVYRVQPWGFRELVQSLTGATAPRSQRGAAPPQPPPAWPDGPAWGGAHGVDVSVRVAPCPPREAAPPSAAGGVPASNSTGIPSASDYSSYLARCSLPALSPRSTTCME</sequence>
<dbReference type="Proteomes" id="UP000663760">
    <property type="component" value="Chromosome 1"/>
</dbReference>
<keyword evidence="4" id="KW-1185">Reference proteome</keyword>
<name>A0A7I8JVM9_SPIIN</name>
<dbReference type="OrthoDB" id="689462at2759"/>
<dbReference type="PANTHER" id="PTHR34794:SF1">
    <property type="entry name" value="OS10G0101800 PROTEIN"/>
    <property type="match status" value="1"/>
</dbReference>
<evidence type="ECO:0000256" key="1">
    <source>
        <dbReference type="SAM" id="MobiDB-lite"/>
    </source>
</evidence>
<gene>
    <name evidence="3" type="ORF">SI8410_01000099</name>
</gene>
<proteinExistence type="predicted"/>
<accession>A0A7I8JVM9</accession>
<evidence type="ECO:0000259" key="2">
    <source>
        <dbReference type="Pfam" id="PF05678"/>
    </source>
</evidence>
<feature type="domain" description="VQ" evidence="2">
    <location>
        <begin position="44"/>
        <end position="69"/>
    </location>
</feature>
<dbReference type="EMBL" id="LR746264">
    <property type="protein sequence ID" value="CAA7387698.1"/>
    <property type="molecule type" value="Genomic_DNA"/>
</dbReference>
<reference evidence="3" key="1">
    <citation type="submission" date="2020-02" db="EMBL/GenBank/DDBJ databases">
        <authorList>
            <person name="Scholz U."/>
            <person name="Mascher M."/>
            <person name="Fiebig A."/>
        </authorList>
    </citation>
    <scope>NUCLEOTIDE SEQUENCE</scope>
</reference>
<organism evidence="3 4">
    <name type="scientific">Spirodela intermedia</name>
    <name type="common">Intermediate duckweed</name>
    <dbReference type="NCBI Taxonomy" id="51605"/>
    <lineage>
        <taxon>Eukaryota</taxon>
        <taxon>Viridiplantae</taxon>
        <taxon>Streptophyta</taxon>
        <taxon>Embryophyta</taxon>
        <taxon>Tracheophyta</taxon>
        <taxon>Spermatophyta</taxon>
        <taxon>Magnoliopsida</taxon>
        <taxon>Liliopsida</taxon>
        <taxon>Araceae</taxon>
        <taxon>Lemnoideae</taxon>
        <taxon>Spirodela</taxon>
    </lineage>
</organism>
<evidence type="ECO:0000313" key="3">
    <source>
        <dbReference type="EMBL" id="CAA7387698.1"/>
    </source>
</evidence>
<dbReference type="InterPro" id="IPR039610">
    <property type="entry name" value="VQ29"/>
</dbReference>
<dbReference type="InterPro" id="IPR008889">
    <property type="entry name" value="VQ"/>
</dbReference>
<dbReference type="Pfam" id="PF05678">
    <property type="entry name" value="VQ"/>
    <property type="match status" value="1"/>
</dbReference>
<feature type="compositionally biased region" description="Low complexity" evidence="1">
    <location>
        <begin position="111"/>
        <end position="122"/>
    </location>
</feature>
<dbReference type="PANTHER" id="PTHR34794">
    <property type="entry name" value="EXPRESSED PROTEIN"/>
    <property type="match status" value="1"/>
</dbReference>
<protein>
    <recommendedName>
        <fullName evidence="2">VQ domain-containing protein</fullName>
    </recommendedName>
</protein>
<feature type="region of interest" description="Disordered" evidence="1">
    <location>
        <begin position="1"/>
        <end position="128"/>
    </location>
</feature>